<dbReference type="AlphaFoldDB" id="A0A2K8SNQ1"/>
<protein>
    <submittedName>
        <fullName evidence="1">Uncharacterized protein</fullName>
    </submittedName>
</protein>
<sequence length="48" mass="5440">MPTYLTLGTNYILNLFDLCEKTKIPDLLEKSGNMFITNDLGMLSDQTL</sequence>
<name>A0A2K8SNQ1_9NOSO</name>
<dbReference type="EMBL" id="CP024785">
    <property type="protein sequence ID" value="AUB37047.1"/>
    <property type="molecule type" value="Genomic_DNA"/>
</dbReference>
<dbReference type="RefSeq" id="WP_157816471.1">
    <property type="nucleotide sequence ID" value="NZ_CAWNNC010000001.1"/>
</dbReference>
<reference evidence="1 2" key="1">
    <citation type="submission" date="2017-11" db="EMBL/GenBank/DDBJ databases">
        <title>Complete genome of a free-living desiccation-tolerant cyanobacterium and its photosynthetic adaptation to extreme terrestrial habitat.</title>
        <authorList>
            <person name="Shang J."/>
        </authorList>
    </citation>
    <scope>NUCLEOTIDE SEQUENCE [LARGE SCALE GENOMIC DNA]</scope>
    <source>
        <strain evidence="1 2">CCNUN1</strain>
    </source>
</reference>
<evidence type="ECO:0000313" key="2">
    <source>
        <dbReference type="Proteomes" id="UP000232003"/>
    </source>
</evidence>
<accession>A0A2K8SNQ1</accession>
<dbReference type="KEGG" id="nfl:COO91_02979"/>
<organism evidence="1 2">
    <name type="scientific">Nostoc flagelliforme CCNUN1</name>
    <dbReference type="NCBI Taxonomy" id="2038116"/>
    <lineage>
        <taxon>Bacteria</taxon>
        <taxon>Bacillati</taxon>
        <taxon>Cyanobacteriota</taxon>
        <taxon>Cyanophyceae</taxon>
        <taxon>Nostocales</taxon>
        <taxon>Nostocaceae</taxon>
        <taxon>Nostoc</taxon>
    </lineage>
</organism>
<keyword evidence="2" id="KW-1185">Reference proteome</keyword>
<proteinExistence type="predicted"/>
<dbReference type="Proteomes" id="UP000232003">
    <property type="component" value="Chromosome"/>
</dbReference>
<gene>
    <name evidence="1" type="ORF">COO91_02979</name>
</gene>
<evidence type="ECO:0000313" key="1">
    <source>
        <dbReference type="EMBL" id="AUB37047.1"/>
    </source>
</evidence>